<organism evidence="2 3">
    <name type="scientific">Physocladia obscura</name>
    <dbReference type="NCBI Taxonomy" id="109957"/>
    <lineage>
        <taxon>Eukaryota</taxon>
        <taxon>Fungi</taxon>
        <taxon>Fungi incertae sedis</taxon>
        <taxon>Chytridiomycota</taxon>
        <taxon>Chytridiomycota incertae sedis</taxon>
        <taxon>Chytridiomycetes</taxon>
        <taxon>Chytridiales</taxon>
        <taxon>Chytriomycetaceae</taxon>
        <taxon>Physocladia</taxon>
    </lineage>
</organism>
<gene>
    <name evidence="2" type="ORF">HK100_007175</name>
</gene>
<dbReference type="Proteomes" id="UP001211907">
    <property type="component" value="Unassembled WGS sequence"/>
</dbReference>
<comment type="caution">
    <text evidence="2">The sequence shown here is derived from an EMBL/GenBank/DDBJ whole genome shotgun (WGS) entry which is preliminary data.</text>
</comment>
<evidence type="ECO:0000313" key="2">
    <source>
        <dbReference type="EMBL" id="KAJ3130924.1"/>
    </source>
</evidence>
<sequence>METKETKRNSGNKNSIHESNTRSENNLAWSWVNIAVDADQPHDSRRARELKHGFERVKVPLQIDHQATTNSNPNTNTANVNFNTYLPTDVDAEVDAILATLAPPPTFLTETPPFARPFKKSPVTSLTSSSQNSNQNFISSTSSFVNDNNGGNGRIASKGLLSIDEQTLISPAPPYSQSNALSESADFNTALFNVDQIVSENPSLTHNFTGNSQLQKKAELLKNRKPSEPHDEDDDNISGW</sequence>
<feature type="region of interest" description="Disordered" evidence="1">
    <location>
        <begin position="1"/>
        <end position="23"/>
    </location>
</feature>
<reference evidence="2" key="1">
    <citation type="submission" date="2020-05" db="EMBL/GenBank/DDBJ databases">
        <title>Phylogenomic resolution of chytrid fungi.</title>
        <authorList>
            <person name="Stajich J.E."/>
            <person name="Amses K."/>
            <person name="Simmons R."/>
            <person name="Seto K."/>
            <person name="Myers J."/>
            <person name="Bonds A."/>
            <person name="Quandt C.A."/>
            <person name="Barry K."/>
            <person name="Liu P."/>
            <person name="Grigoriev I."/>
            <person name="Longcore J.E."/>
            <person name="James T.Y."/>
        </authorList>
    </citation>
    <scope>NUCLEOTIDE SEQUENCE</scope>
    <source>
        <strain evidence="2">JEL0513</strain>
    </source>
</reference>
<accession>A0AAD5TAQ4</accession>
<keyword evidence="3" id="KW-1185">Reference proteome</keyword>
<proteinExistence type="predicted"/>
<evidence type="ECO:0000256" key="1">
    <source>
        <dbReference type="SAM" id="MobiDB-lite"/>
    </source>
</evidence>
<name>A0AAD5TAQ4_9FUNG</name>
<dbReference type="EMBL" id="JADGJH010000337">
    <property type="protein sequence ID" value="KAJ3130924.1"/>
    <property type="molecule type" value="Genomic_DNA"/>
</dbReference>
<evidence type="ECO:0000313" key="3">
    <source>
        <dbReference type="Proteomes" id="UP001211907"/>
    </source>
</evidence>
<feature type="compositionally biased region" description="Acidic residues" evidence="1">
    <location>
        <begin position="230"/>
        <end position="240"/>
    </location>
</feature>
<dbReference type="AlphaFoldDB" id="A0AAD5TAQ4"/>
<protein>
    <submittedName>
        <fullName evidence="2">Uncharacterized protein</fullName>
    </submittedName>
</protein>
<feature type="region of interest" description="Disordered" evidence="1">
    <location>
        <begin position="221"/>
        <end position="240"/>
    </location>
</feature>